<sequence length="112" mass="12386">MGCTSAKQVSSVPNSEEDQNKAHSNGDLTPDEHKMKGVEKVKYIDGEEAEVDSPDGTEKSALLGKGQQMNESGLNGKILSIHSSESQQEFFRMLDEKIEKGRDYCSEEEDMT</sequence>
<dbReference type="KEGG" id="kmr:108248530"/>
<dbReference type="Proteomes" id="UP000264800">
    <property type="component" value="Unplaced"/>
</dbReference>
<name>A0A3Q3EKP8_KRYMA</name>
<accession>A0A3Q3EKP8</accession>
<dbReference type="OrthoDB" id="5919401at2759"/>
<protein>
    <submittedName>
        <fullName evidence="2">Uncharacterized protein</fullName>
    </submittedName>
</protein>
<dbReference type="Pfam" id="PF15389">
    <property type="entry name" value="DUF4612"/>
    <property type="match status" value="1"/>
</dbReference>
<feature type="compositionally biased region" description="Basic and acidic residues" evidence="1">
    <location>
        <begin position="30"/>
        <end position="39"/>
    </location>
</feature>
<dbReference type="GeneID" id="108248530"/>
<dbReference type="RefSeq" id="XP_017292848.1">
    <property type="nucleotide sequence ID" value="XM_017437359.3"/>
</dbReference>
<evidence type="ECO:0000313" key="3">
    <source>
        <dbReference type="Proteomes" id="UP000264800"/>
    </source>
</evidence>
<feature type="compositionally biased region" description="Polar residues" evidence="1">
    <location>
        <begin position="1"/>
        <end position="14"/>
    </location>
</feature>
<dbReference type="InterPro" id="IPR027967">
    <property type="entry name" value="DUF4612"/>
</dbReference>
<evidence type="ECO:0000256" key="1">
    <source>
        <dbReference type="SAM" id="MobiDB-lite"/>
    </source>
</evidence>
<keyword evidence="3" id="KW-1185">Reference proteome</keyword>
<evidence type="ECO:0000313" key="2">
    <source>
        <dbReference type="Ensembl" id="ENSKMAP00000002497.1"/>
    </source>
</evidence>
<dbReference type="PANTHER" id="PTHR14974">
    <property type="entry name" value="SIMILAR TO RIKEN CDNA 1700025G04 GENE"/>
    <property type="match status" value="1"/>
</dbReference>
<feature type="region of interest" description="Disordered" evidence="1">
    <location>
        <begin position="1"/>
        <end position="39"/>
    </location>
</feature>
<dbReference type="AlphaFoldDB" id="A0A3Q3EKP8"/>
<dbReference type="OMA" id="EGQNKAY"/>
<reference evidence="2" key="1">
    <citation type="submission" date="2025-08" db="UniProtKB">
        <authorList>
            <consortium name="Ensembl"/>
        </authorList>
    </citation>
    <scope>IDENTIFICATION</scope>
</reference>
<dbReference type="PANTHER" id="PTHR14974:SF3">
    <property type="entry name" value="SIMILAR TO RIKEN CDNA 1700025G04 GENE"/>
    <property type="match status" value="1"/>
</dbReference>
<reference evidence="2" key="2">
    <citation type="submission" date="2025-09" db="UniProtKB">
        <authorList>
            <consortium name="Ensembl"/>
        </authorList>
    </citation>
    <scope>IDENTIFICATION</scope>
</reference>
<organism evidence="2 3">
    <name type="scientific">Kryptolebias marmoratus</name>
    <name type="common">Mangrove killifish</name>
    <name type="synonym">Rivulus marmoratus</name>
    <dbReference type="NCBI Taxonomy" id="37003"/>
    <lineage>
        <taxon>Eukaryota</taxon>
        <taxon>Metazoa</taxon>
        <taxon>Chordata</taxon>
        <taxon>Craniata</taxon>
        <taxon>Vertebrata</taxon>
        <taxon>Euteleostomi</taxon>
        <taxon>Actinopterygii</taxon>
        <taxon>Neopterygii</taxon>
        <taxon>Teleostei</taxon>
        <taxon>Neoteleostei</taxon>
        <taxon>Acanthomorphata</taxon>
        <taxon>Ovalentaria</taxon>
        <taxon>Atherinomorphae</taxon>
        <taxon>Cyprinodontiformes</taxon>
        <taxon>Rivulidae</taxon>
        <taxon>Kryptolebias</taxon>
    </lineage>
</organism>
<dbReference type="Ensembl" id="ENSKMAT00000002547.1">
    <property type="protein sequence ID" value="ENSKMAP00000002497.1"/>
    <property type="gene ID" value="ENSKMAG00000001927.1"/>
</dbReference>
<dbReference type="GeneTree" id="ENSGT00940000164993"/>
<proteinExistence type="predicted"/>